<evidence type="ECO:0000313" key="1">
    <source>
        <dbReference type="EMBL" id="TVY39246.1"/>
    </source>
</evidence>
<dbReference type="EMBL" id="QGMJ01000238">
    <property type="protein sequence ID" value="TVY39246.1"/>
    <property type="molecule type" value="Genomic_DNA"/>
</dbReference>
<comment type="caution">
    <text evidence="1">The sequence shown here is derived from an EMBL/GenBank/DDBJ whole genome shotgun (WGS) entry which is preliminary data.</text>
</comment>
<dbReference type="OrthoDB" id="4357141at2759"/>
<gene>
    <name evidence="1" type="ORF">LSUB1_G003046</name>
</gene>
<proteinExistence type="predicted"/>
<name>A0A8H8RR90_9HELO</name>
<feature type="non-terminal residue" evidence="1">
    <location>
        <position position="164"/>
    </location>
</feature>
<evidence type="ECO:0000313" key="2">
    <source>
        <dbReference type="Proteomes" id="UP000462212"/>
    </source>
</evidence>
<protein>
    <submittedName>
        <fullName evidence="1">Uncharacterized protein</fullName>
    </submittedName>
</protein>
<keyword evidence="2" id="KW-1185">Reference proteome</keyword>
<sequence length="164" mass="18958">HYTCSDSRYTNSKIGLDFRTHKTLEILEFFFKNYTLLYRLSSYTFYKLQLYNIALFALLKIAPAKKIAFTLKNIKAGFTANGLFLFNPNRVLRTIPSANEVKVESYQQDVELQMLIMLKSSTNIIFKDNRIKLLTTIDNEAKVRRSTKSLLLGNAKGEREGDKL</sequence>
<accession>A0A8H8RR90</accession>
<organism evidence="1 2">
    <name type="scientific">Lachnellula subtilissima</name>
    <dbReference type="NCBI Taxonomy" id="602034"/>
    <lineage>
        <taxon>Eukaryota</taxon>
        <taxon>Fungi</taxon>
        <taxon>Dikarya</taxon>
        <taxon>Ascomycota</taxon>
        <taxon>Pezizomycotina</taxon>
        <taxon>Leotiomycetes</taxon>
        <taxon>Helotiales</taxon>
        <taxon>Lachnaceae</taxon>
        <taxon>Lachnellula</taxon>
    </lineage>
</organism>
<reference evidence="1 2" key="1">
    <citation type="submission" date="2018-05" db="EMBL/GenBank/DDBJ databases">
        <title>Genome sequencing and assembly of the regulated plant pathogen Lachnellula willkommii and related sister species for the development of diagnostic species identification markers.</title>
        <authorList>
            <person name="Giroux E."/>
            <person name="Bilodeau G."/>
        </authorList>
    </citation>
    <scope>NUCLEOTIDE SEQUENCE [LARGE SCALE GENOMIC DNA]</scope>
    <source>
        <strain evidence="1 2">CBS 197.66</strain>
    </source>
</reference>
<dbReference type="Proteomes" id="UP000462212">
    <property type="component" value="Unassembled WGS sequence"/>
</dbReference>
<dbReference type="AlphaFoldDB" id="A0A8H8RR90"/>